<reference evidence="6" key="1">
    <citation type="submission" date="2018-07" db="EMBL/GenBank/DDBJ databases">
        <authorList>
            <person name="Quirk P.G."/>
            <person name="Krulwich T.A."/>
        </authorList>
    </citation>
    <scope>NUCLEOTIDE SEQUENCE</scope>
</reference>
<keyword evidence="4 5" id="KW-0732">Signal</keyword>
<organism evidence="6">
    <name type="scientific">Culicoides sonorensis</name>
    <name type="common">Biting midge</name>
    <dbReference type="NCBI Taxonomy" id="179676"/>
    <lineage>
        <taxon>Eukaryota</taxon>
        <taxon>Metazoa</taxon>
        <taxon>Ecdysozoa</taxon>
        <taxon>Arthropoda</taxon>
        <taxon>Hexapoda</taxon>
        <taxon>Insecta</taxon>
        <taxon>Pterygota</taxon>
        <taxon>Neoptera</taxon>
        <taxon>Endopterygota</taxon>
        <taxon>Diptera</taxon>
        <taxon>Nematocera</taxon>
        <taxon>Chironomoidea</taxon>
        <taxon>Ceratopogonidae</taxon>
        <taxon>Ceratopogoninae</taxon>
        <taxon>Culicoides</taxon>
        <taxon>Monoculicoides</taxon>
    </lineage>
</organism>
<comment type="similarity">
    <text evidence="2">Belongs to the major royal jelly protein family.</text>
</comment>
<dbReference type="InterPro" id="IPR017996">
    <property type="entry name" value="MRJP/yellow-related"/>
</dbReference>
<comment type="subcellular location">
    <subcellularLocation>
        <location evidence="1">Secreted</location>
    </subcellularLocation>
</comment>
<gene>
    <name evidence="6" type="primary">CSON013702</name>
</gene>
<evidence type="ECO:0000256" key="4">
    <source>
        <dbReference type="ARBA" id="ARBA00022729"/>
    </source>
</evidence>
<dbReference type="Pfam" id="PF03022">
    <property type="entry name" value="MRJP"/>
    <property type="match status" value="1"/>
</dbReference>
<name>A0A336LHM9_CULSO</name>
<feature type="signal peptide" evidence="5">
    <location>
        <begin position="1"/>
        <end position="22"/>
    </location>
</feature>
<evidence type="ECO:0000256" key="1">
    <source>
        <dbReference type="ARBA" id="ARBA00004613"/>
    </source>
</evidence>
<keyword evidence="3" id="KW-0964">Secreted</keyword>
<dbReference type="GO" id="GO:0005576">
    <property type="term" value="C:extracellular region"/>
    <property type="evidence" value="ECO:0007669"/>
    <property type="project" value="UniProtKB-SubCell"/>
</dbReference>
<evidence type="ECO:0000256" key="2">
    <source>
        <dbReference type="ARBA" id="ARBA00009127"/>
    </source>
</evidence>
<dbReference type="Gene3D" id="2.120.10.30">
    <property type="entry name" value="TolB, C-terminal domain"/>
    <property type="match status" value="1"/>
</dbReference>
<dbReference type="AlphaFoldDB" id="A0A336LHM9"/>
<dbReference type="PANTHER" id="PTHR10009">
    <property type="entry name" value="PROTEIN YELLOW-RELATED"/>
    <property type="match status" value="1"/>
</dbReference>
<dbReference type="VEuPathDB" id="VectorBase:CSON013702"/>
<dbReference type="InterPro" id="IPR011042">
    <property type="entry name" value="6-blade_b-propeller_TolB-like"/>
</dbReference>
<evidence type="ECO:0000256" key="3">
    <source>
        <dbReference type="ARBA" id="ARBA00022525"/>
    </source>
</evidence>
<evidence type="ECO:0000313" key="6">
    <source>
        <dbReference type="EMBL" id="SSX17376.1"/>
    </source>
</evidence>
<accession>A0A336LHM9</accession>
<dbReference type="EMBL" id="UFQT01000006">
    <property type="protein sequence ID" value="SSX17376.1"/>
    <property type="molecule type" value="Genomic_DNA"/>
</dbReference>
<sequence length="451" mass="51634">MNKITILIYFSLFFDYSSYCNAAIFVDPNDPKVPLKEICSFNIIQYKDCYLYNGNYLPAANIPRGLVKYENRVFLSFPRADGVPATLAYFDTNEIVNGFCPKLSPYPSLQLNSLSHEHESKQLVSVQRFSIDQCKNDKKLWLFDTGSIGSHKIKGPGLIVISLKTDTVIRYRALPKDFYSLNSVQGFSKLVVNVVCDDCSKAYAYIVNHLQGTLTVYSYHEDCFWQFSTTLFKINAYPDSLFQVKTLNNTEAKYELDIGLWDVSPDNHNKVLLFSARASKHVFTIPYETIHNKSSSILSPDKYGMKYLGHYNTRGNPGSFSLVPEFQTVFVVQEQNYAVACWDYQKKLDPASVKLVSGNRIFTPFLADMFVDRSHNDLNLVTLSINLAGIVFDDFYDTFLNFRIYTFNVKEALAVYPECTSVYKPDCQKSHMSYERVGTPTFSTTYKKIMY</sequence>
<dbReference type="PANTHER" id="PTHR10009:SF18">
    <property type="entry name" value="PROTEIN YELLOW-LIKE PROTEIN"/>
    <property type="match status" value="1"/>
</dbReference>
<feature type="chain" id="PRO_5016334844" evidence="5">
    <location>
        <begin position="23"/>
        <end position="451"/>
    </location>
</feature>
<proteinExistence type="inferred from homology"/>
<evidence type="ECO:0000256" key="5">
    <source>
        <dbReference type="SAM" id="SignalP"/>
    </source>
</evidence>
<protein>
    <submittedName>
        <fullName evidence="6">CSON013702 protein</fullName>
    </submittedName>
</protein>